<proteinExistence type="predicted"/>
<organism evidence="1 2">
    <name type="scientific">Hypoxylon rubiginosum</name>
    <dbReference type="NCBI Taxonomy" id="110542"/>
    <lineage>
        <taxon>Eukaryota</taxon>
        <taxon>Fungi</taxon>
        <taxon>Dikarya</taxon>
        <taxon>Ascomycota</taxon>
        <taxon>Pezizomycotina</taxon>
        <taxon>Sordariomycetes</taxon>
        <taxon>Xylariomycetidae</taxon>
        <taxon>Xylariales</taxon>
        <taxon>Hypoxylaceae</taxon>
        <taxon>Hypoxylon</taxon>
    </lineage>
</organism>
<dbReference type="EMBL" id="MU394283">
    <property type="protein sequence ID" value="KAI6092631.1"/>
    <property type="molecule type" value="Genomic_DNA"/>
</dbReference>
<protein>
    <submittedName>
        <fullName evidence="1">Velvet factor-domain-containing protein</fullName>
    </submittedName>
</protein>
<sequence length="455" mass="50524">MARPPDSWAQDPYAPRHAYYAQEQRSHELRLPPIPSLVNGPPTTQGPPNGRHLPAYRHNPYEESYAATSSPVQSPQPPIPGAELHTTAPSPYTRRTVEAANRFRPAQPPSVGERPVEAPEHSRARQLGGEVSPLQASRPPLQPRQIVGSPIVSSPRQHIYAEIQPVRPPPVDYQQREVRLQQSPQAASPPRQTWSSQPETRAPERMKISELLSDEPKTGESGSSKAPVRRKAPAAAASSSYTLKVRQQPVAARSCGFGERDRRVIDPPPIVQVFIEDPKASQEEIRSQLKFRFSVMHCTIWNETGDQDCSGMPDDYRQQRRLMGTIVSSPFVGLDENNEEGCFFCFPDLSCRTPGTFRLRFSLVVLDPNSVPGSKTPVCATAMSEVFTVYNAKDFPGMRASTALTKRLKEQGCLISIKKGNERSHARDDSEDDDDDDDDGGSTAPRRVNKRARKT</sequence>
<reference evidence="1 2" key="1">
    <citation type="journal article" date="2022" name="New Phytol.">
        <title>Ecological generalism drives hyperdiversity of secondary metabolite gene clusters in xylarialean endophytes.</title>
        <authorList>
            <person name="Franco M.E.E."/>
            <person name="Wisecaver J.H."/>
            <person name="Arnold A.E."/>
            <person name="Ju Y.M."/>
            <person name="Slot J.C."/>
            <person name="Ahrendt S."/>
            <person name="Moore L.P."/>
            <person name="Eastman K.E."/>
            <person name="Scott K."/>
            <person name="Konkel Z."/>
            <person name="Mondo S.J."/>
            <person name="Kuo A."/>
            <person name="Hayes R.D."/>
            <person name="Haridas S."/>
            <person name="Andreopoulos B."/>
            <person name="Riley R."/>
            <person name="LaButti K."/>
            <person name="Pangilinan J."/>
            <person name="Lipzen A."/>
            <person name="Amirebrahimi M."/>
            <person name="Yan J."/>
            <person name="Adam C."/>
            <person name="Keymanesh K."/>
            <person name="Ng V."/>
            <person name="Louie K."/>
            <person name="Northen T."/>
            <person name="Drula E."/>
            <person name="Henrissat B."/>
            <person name="Hsieh H.M."/>
            <person name="Youens-Clark K."/>
            <person name="Lutzoni F."/>
            <person name="Miadlikowska J."/>
            <person name="Eastwood D.C."/>
            <person name="Hamelin R.C."/>
            <person name="Grigoriev I.V."/>
            <person name="U'Ren J.M."/>
        </authorList>
    </citation>
    <scope>NUCLEOTIDE SEQUENCE [LARGE SCALE GENOMIC DNA]</scope>
    <source>
        <strain evidence="1 2">ER1909</strain>
    </source>
</reference>
<evidence type="ECO:0000313" key="2">
    <source>
        <dbReference type="Proteomes" id="UP001497680"/>
    </source>
</evidence>
<accession>A0ACC0DJQ4</accession>
<keyword evidence="2" id="KW-1185">Reference proteome</keyword>
<dbReference type="Proteomes" id="UP001497680">
    <property type="component" value="Unassembled WGS sequence"/>
</dbReference>
<evidence type="ECO:0000313" key="1">
    <source>
        <dbReference type="EMBL" id="KAI6092631.1"/>
    </source>
</evidence>
<comment type="caution">
    <text evidence="1">The sequence shown here is derived from an EMBL/GenBank/DDBJ whole genome shotgun (WGS) entry which is preliminary data.</text>
</comment>
<gene>
    <name evidence="1" type="ORF">F4821DRAFT_254078</name>
</gene>
<name>A0ACC0DJQ4_9PEZI</name>